<evidence type="ECO:0000313" key="1">
    <source>
        <dbReference type="EMBL" id="EDL76845.1"/>
    </source>
</evidence>
<proteinExistence type="predicted"/>
<organism evidence="1 2">
    <name type="scientific">Rattus norvegicus</name>
    <name type="common">Rat</name>
    <dbReference type="NCBI Taxonomy" id="10116"/>
    <lineage>
        <taxon>Eukaryota</taxon>
        <taxon>Metazoa</taxon>
        <taxon>Chordata</taxon>
        <taxon>Craniata</taxon>
        <taxon>Vertebrata</taxon>
        <taxon>Euteleostomi</taxon>
        <taxon>Mammalia</taxon>
        <taxon>Eutheria</taxon>
        <taxon>Euarchontoglires</taxon>
        <taxon>Glires</taxon>
        <taxon>Rodentia</taxon>
        <taxon>Myomorpha</taxon>
        <taxon>Muroidea</taxon>
        <taxon>Muridae</taxon>
        <taxon>Murinae</taxon>
        <taxon>Rattus</taxon>
    </lineage>
</organism>
<gene>
    <name evidence="1" type="ORF">rCG_25038</name>
</gene>
<dbReference type="AlphaFoldDB" id="A6I433"/>
<dbReference type="EMBL" id="CH473954">
    <property type="protein sequence ID" value="EDL76845.1"/>
    <property type="molecule type" value="Genomic_DNA"/>
</dbReference>
<reference evidence="1 2" key="1">
    <citation type="submission" date="2005-09" db="EMBL/GenBank/DDBJ databases">
        <authorList>
            <person name="Mural R.J."/>
            <person name="Li P.W."/>
            <person name="Adams M.D."/>
            <person name="Amanatides P.G."/>
            <person name="Baden-Tillson H."/>
            <person name="Barnstead M."/>
            <person name="Chin S.H."/>
            <person name="Dew I."/>
            <person name="Evans C.A."/>
            <person name="Ferriera S."/>
            <person name="Flanigan M."/>
            <person name="Fosler C."/>
            <person name="Glodek A."/>
            <person name="Gu Z."/>
            <person name="Holt R.A."/>
            <person name="Jennings D."/>
            <person name="Kraft C.L."/>
            <person name="Lu F."/>
            <person name="Nguyen T."/>
            <person name="Nusskern D.R."/>
            <person name="Pfannkoch C.M."/>
            <person name="Sitter C."/>
            <person name="Sutton G.G."/>
            <person name="Venter J.C."/>
            <person name="Wang Z."/>
            <person name="Woodage T."/>
            <person name="Zheng X.H."/>
            <person name="Zhong F."/>
        </authorList>
    </citation>
    <scope>NUCLEOTIDE SEQUENCE [LARGE SCALE GENOMIC DNA]</scope>
    <source>
        <strain>BN</strain>
        <strain evidence="2">Sprague-Dawley</strain>
    </source>
</reference>
<protein>
    <submittedName>
        <fullName evidence="1">RCG25038</fullName>
    </submittedName>
</protein>
<feature type="non-terminal residue" evidence="1">
    <location>
        <position position="46"/>
    </location>
</feature>
<sequence length="46" mass="4696">MDHLTSAVSVCGASAAGQVCPWPVLQTLLTKLPTMSQNLAKGSEPG</sequence>
<name>A6I433_RAT</name>
<dbReference type="Proteomes" id="UP000234681">
    <property type="component" value="Chromosome 8"/>
</dbReference>
<accession>A6I433</accession>
<evidence type="ECO:0000313" key="2">
    <source>
        <dbReference type="Proteomes" id="UP000234681"/>
    </source>
</evidence>